<protein>
    <submittedName>
        <fullName evidence="3">Filamentous hemagglutinin family outer membrane protein</fullName>
    </submittedName>
</protein>
<name>E6VVK4_PSEA9</name>
<dbReference type="SMART" id="SM00912">
    <property type="entry name" value="Haemagg_act"/>
    <property type="match status" value="1"/>
</dbReference>
<dbReference type="Pfam" id="PF13332">
    <property type="entry name" value="Fil_haemagg_2"/>
    <property type="match status" value="3"/>
</dbReference>
<proteinExistence type="predicted"/>
<dbReference type="Gene3D" id="2.160.20.10">
    <property type="entry name" value="Single-stranded right-handed beta-helix, Pectin lyase-like"/>
    <property type="match status" value="1"/>
</dbReference>
<dbReference type="InterPro" id="IPR025157">
    <property type="entry name" value="Hemagglutinin_rpt"/>
</dbReference>
<evidence type="ECO:0000313" key="3">
    <source>
        <dbReference type="EMBL" id="ADU63562.1"/>
    </source>
</evidence>
<reference evidence="3 4" key="2">
    <citation type="journal article" date="2014" name="Genome Announc.">
        <title>Complete Genome Sequence of the Subsurface, Mesophilic Sulfate-Reducing Bacterium Desulfovibrio aespoeensis Aspo-2.</title>
        <authorList>
            <person name="Pedersen K."/>
            <person name="Bengtsson A."/>
            <person name="Edlund J."/>
            <person name="Rabe L."/>
            <person name="Hazen T."/>
            <person name="Chakraborty R."/>
            <person name="Goodwin L."/>
            <person name="Shapiro N."/>
        </authorList>
    </citation>
    <scope>NUCLEOTIDE SEQUENCE [LARGE SCALE GENOMIC DNA]</scope>
    <source>
        <strain evidence="4">ATCC 700646 / DSM 10631 / Aspo-2</strain>
    </source>
</reference>
<dbReference type="STRING" id="643562.Daes_2563"/>
<feature type="compositionally biased region" description="Polar residues" evidence="1">
    <location>
        <begin position="1011"/>
        <end position="1028"/>
    </location>
</feature>
<dbReference type="HOGENOM" id="CLU_234619_0_0_7"/>
<dbReference type="RefSeq" id="WP_013515468.1">
    <property type="nucleotide sequence ID" value="NC_014844.1"/>
</dbReference>
<dbReference type="Proteomes" id="UP000002191">
    <property type="component" value="Chromosome"/>
</dbReference>
<dbReference type="InterPro" id="IPR011050">
    <property type="entry name" value="Pectin_lyase_fold/virulence"/>
</dbReference>
<dbReference type="NCBIfam" id="TIGR01901">
    <property type="entry name" value="adhes_NPXG"/>
    <property type="match status" value="1"/>
</dbReference>
<dbReference type="SUPFAM" id="SSF51126">
    <property type="entry name" value="Pectin lyase-like"/>
    <property type="match status" value="1"/>
</dbReference>
<reference evidence="4" key="1">
    <citation type="submission" date="2010-12" db="EMBL/GenBank/DDBJ databases">
        <title>Complete sequence of Desulfovibrio aespoeensis Aspo-2.</title>
        <authorList>
            <consortium name="US DOE Joint Genome Institute"/>
            <person name="Lucas S."/>
            <person name="Copeland A."/>
            <person name="Lapidus A."/>
            <person name="Cheng J.-F."/>
            <person name="Goodwin L."/>
            <person name="Pitluck S."/>
            <person name="Chertkov O."/>
            <person name="Misra M."/>
            <person name="Detter J.C."/>
            <person name="Han C."/>
            <person name="Tapia R."/>
            <person name="Land M."/>
            <person name="Hauser L."/>
            <person name="Kyrpides N."/>
            <person name="Ivanova N."/>
            <person name="Ovchinnikova G."/>
            <person name="Pedersen K."/>
            <person name="Jagevall S."/>
            <person name="Hazen T."/>
            <person name="Woyke T."/>
        </authorList>
    </citation>
    <scope>NUCLEOTIDE SEQUENCE [LARGE SCALE GENOMIC DNA]</scope>
    <source>
        <strain evidence="4">ATCC 700646 / DSM 10631 / Aspo-2</strain>
    </source>
</reference>
<dbReference type="eggNOG" id="COG3210">
    <property type="taxonomic scope" value="Bacteria"/>
</dbReference>
<keyword evidence="4" id="KW-1185">Reference proteome</keyword>
<dbReference type="OrthoDB" id="5666689at2"/>
<dbReference type="Pfam" id="PF05860">
    <property type="entry name" value="TPS"/>
    <property type="match status" value="1"/>
</dbReference>
<evidence type="ECO:0000259" key="2">
    <source>
        <dbReference type="SMART" id="SM00912"/>
    </source>
</evidence>
<organism evidence="3 4">
    <name type="scientific">Pseudodesulfovibrio aespoeensis (strain ATCC 700646 / DSM 10631 / Aspo-2)</name>
    <name type="common">Desulfovibrio aespoeensis</name>
    <dbReference type="NCBI Taxonomy" id="643562"/>
    <lineage>
        <taxon>Bacteria</taxon>
        <taxon>Pseudomonadati</taxon>
        <taxon>Thermodesulfobacteriota</taxon>
        <taxon>Desulfovibrionia</taxon>
        <taxon>Desulfovibrionales</taxon>
        <taxon>Desulfovibrionaceae</taxon>
    </lineage>
</organism>
<feature type="region of interest" description="Disordered" evidence="1">
    <location>
        <begin position="1011"/>
        <end position="1036"/>
    </location>
</feature>
<dbReference type="InterPro" id="IPR012334">
    <property type="entry name" value="Pectin_lyas_fold"/>
</dbReference>
<gene>
    <name evidence="3" type="ordered locus">Daes_2563</name>
</gene>
<dbReference type="GO" id="GO:0003824">
    <property type="term" value="F:catalytic activity"/>
    <property type="evidence" value="ECO:0007669"/>
    <property type="project" value="UniProtKB-ARBA"/>
</dbReference>
<evidence type="ECO:0000313" key="4">
    <source>
        <dbReference type="Proteomes" id="UP000002191"/>
    </source>
</evidence>
<dbReference type="EMBL" id="CP002431">
    <property type="protein sequence ID" value="ADU63562.1"/>
    <property type="molecule type" value="Genomic_DNA"/>
</dbReference>
<dbReference type="InterPro" id="IPR008638">
    <property type="entry name" value="FhaB/CdiA-like_TPS"/>
</dbReference>
<evidence type="ECO:0000256" key="1">
    <source>
        <dbReference type="SAM" id="MobiDB-lite"/>
    </source>
</evidence>
<accession>E6VVK4</accession>
<sequence>MLESLKQLLIAFMIGLILCPPSMVYAAGIQVDGGAPAANQATMDAAPNGVPVVNIATPQNGMSHNMFTDFNVTSQGVILNNSVNPGVSQLGGVLAPNANLGGSAASTILNEVTGGGRSSIQGHTEIFGQSANYILANPNGISINGGGFINTPKATLTTGTPQFSGGAFQGLDVRGGDILVEGAGINTNNIDAFELVTRAAQINADIYAKRLDIITGQNRHNPVSGTTTPLVPDGSVVPTVSIDSAALGGMYAGRITLVGTEAGVGVNIQGIVQATEHLEMTADGKIQIKNAASSAQTLALTSTNDSVEVSGTVKAVGTATLTGQTVTVAKLDPADTPKVNAGNVVINAGTLDNQALIAGDSTVAIAATNINNTGTIYSSDTATLRVANTLLNNRGIILSKNDMTLEGTTAGLKMGTLQNDSGSIESLDGSLTFRATSFHNNNSQFTLVEGADILKMDEGCMWWYNDQAGQATRLFNQYIGPTPASGIGGNIMFIYPLQMDAIGLAADKHAYTRAEIQAAIAQTDAELAINPNYLNASQKGQLSSIRSYANNPRYVYFGRTIGRTDGFALRATVTRDTATGHDLGGTIAAQNNILIEAGDAKNTVSNITTATGDITINANTFENVGSGIYERTTIKYGRGIFHSHESPNYIPTGGGTEVYLTPIDYAYGTIDAGNKVTISSGAVANGVTERNGIIVAPDPATQQQKVTDVTALTSVIPVNGLFRENTNPAHNYAIETDPSLTNLDTFYGSDYALTRMGFNPNDEANKRLGDAFYETQLVRNQILELTGRRFFEDGIATDTAQMVALMDNAIQARTDLNLSVGLALSAEQVAALGADIVWFERQTVNGQEVLVPVVYLGSNSLNRIAQGGSVIIGKDTLIEASGEVFNQGLMVAANDIEINADTIFNRQGTISGQNVGLTATDSVRVMGGFIRGDSVALTAGNDVVIASDTVEFKDTDTTATQVAMAGKVEAANGLTIEAGRDIGILGAEVTAGGDATLKAGGNVAISTVETKTQSATSGSGYNSHTDTTTNRRSDINTGGALTVEAGQDVAVHGSQIEADGNVDIKAGGNVSVTAATDKTDFYSHNSGGGGGFFGGKKSTTIDVKEQRNVASTIKSGGSVTAEAGASGAGSLLLQGSQIKATQNVTLKAEGDIQVAPNQIENYAKYESTSTGFMGAKSMTLDESSTTTNVRPEIEAGEKVVLNAKNDVVLQSARIKSGDTTEIIAEEGKVAMLVTKDKKYERKMDTDMGFLTWSSSDVGAIDETVIHTLIESGGALTITTPEGVIVEFKESTGDVRKDAELLSNVEGLKWMEDLLERDDVDWVAVQEIHDSWDKSDGGLGAGGMLIIALIASAVTAGAASGLALAATGLEFVTINGVSTLAVAGSNGAILASSMEMAMYTAISAGVTSLSAQISVSLVDAAAGGDLGNNLSGIASIDGLRSLAATMIMAGTLSTYAGDFAKMGAPGEIMAKTTVKTLTSTIVGGEDLEQSFRTALGSTFASYAKGEITSNQLNDTVNLILTGATGAAGSAIAGGDPMQGALSAIVAELADQIKAPDLTEEQKAEAKPYAEASKAVYGDGDKLPENLEEVDLAAKGIKSEIMETTSSGLQSRLYQNKGSSG</sequence>
<feature type="domain" description="Filamentous haemagglutinin FhaB/tRNA nuclease CdiA-like TPS" evidence="2">
    <location>
        <begin position="47"/>
        <end position="166"/>
    </location>
</feature>
<dbReference type="KEGG" id="das:Daes_2563"/>